<feature type="transmembrane region" description="Helical" evidence="1">
    <location>
        <begin position="30"/>
        <end position="50"/>
    </location>
</feature>
<dbReference type="AlphaFoldDB" id="A0A0F3IFN9"/>
<keyword evidence="1" id="KW-1133">Transmembrane helix</keyword>
<protein>
    <recommendedName>
        <fullName evidence="2">DUF58 domain-containing protein</fullName>
    </recommendedName>
</protein>
<evidence type="ECO:0000313" key="3">
    <source>
        <dbReference type="EMBL" id="KJV05363.1"/>
    </source>
</evidence>
<keyword evidence="1" id="KW-0812">Transmembrane</keyword>
<sequence length="429" mass="48507">MSFSRLTQLILIFISVLALLSIWTGGIWQLLWRVALVCLIVLIVIEKLSLTNAYTIKRCLQTAPLLGERCTYQLTLTNQTSQMLVLASQSAYPETLEGEQPIQAWRIARHSEESRCFDYLPVRLGKTELGTLYLKQLGRWGLCWWTRQVNEPLEFCVQPARLKQLPIINGTSGQGQHKRCLPNASGGELLDLREFHYGDNLKSVDWKATARRGKPIVRRFEREQRLEIVLLIDCGRAGRSYIGGMDRLHHYVNVAAKLAEFASLQGDHIACLAYTHEVLHTTAMASGFNGLQRIRSLLSQLSVGNETSNPLPAALAVKQLLRHRGLIVFLTELEQPEADAQLLKAGQLLASKHQILVATLAEPELETLITHPQDTWLYPYQQFAALEYLQGRLASRQHLQRLGLSVIAAQPADLAQQVLTYYQRRRAFI</sequence>
<dbReference type="RefSeq" id="WP_045780398.1">
    <property type="nucleotide sequence ID" value="NZ_LAJX01000241.1"/>
</dbReference>
<gene>
    <name evidence="3" type="ORF">VZ94_18745</name>
</gene>
<organism evidence="3 4">
    <name type="scientific">Methylocucumis oryzae</name>
    <dbReference type="NCBI Taxonomy" id="1632867"/>
    <lineage>
        <taxon>Bacteria</taxon>
        <taxon>Pseudomonadati</taxon>
        <taxon>Pseudomonadota</taxon>
        <taxon>Gammaproteobacteria</taxon>
        <taxon>Methylococcales</taxon>
        <taxon>Methylococcaceae</taxon>
        <taxon>Methylocucumis</taxon>
    </lineage>
</organism>
<dbReference type="PANTHER" id="PTHR33608:SF3">
    <property type="entry name" value="SLR2013 PROTEIN"/>
    <property type="match status" value="1"/>
</dbReference>
<feature type="domain" description="DUF58" evidence="2">
    <location>
        <begin position="191"/>
        <end position="364"/>
    </location>
</feature>
<dbReference type="InterPro" id="IPR002881">
    <property type="entry name" value="DUF58"/>
</dbReference>
<keyword evidence="4" id="KW-1185">Reference proteome</keyword>
<proteinExistence type="predicted"/>
<comment type="caution">
    <text evidence="3">The sequence shown here is derived from an EMBL/GenBank/DDBJ whole genome shotgun (WGS) entry which is preliminary data.</text>
</comment>
<accession>A0A0F3IFN9</accession>
<keyword evidence="1" id="KW-0472">Membrane</keyword>
<reference evidence="3 4" key="2">
    <citation type="journal article" date="2016" name="Microb. Ecol.">
        <title>Genome Characteristics of a Novel Type I Methanotroph (Sn10-6) Isolated from a Flooded Indian Rice Field.</title>
        <authorList>
            <person name="Rahalkar M.C."/>
            <person name="Pandit P.S."/>
            <person name="Dhakephalkar P.K."/>
            <person name="Pore S."/>
            <person name="Arora P."/>
            <person name="Kapse N."/>
        </authorList>
    </citation>
    <scope>NUCLEOTIDE SEQUENCE [LARGE SCALE GENOMIC DNA]</scope>
    <source>
        <strain evidence="3 4">Sn10-6</strain>
    </source>
</reference>
<feature type="transmembrane region" description="Helical" evidence="1">
    <location>
        <begin position="6"/>
        <end position="23"/>
    </location>
</feature>
<reference evidence="4" key="1">
    <citation type="submission" date="2015-03" db="EMBL/GenBank/DDBJ databases">
        <title>Draft genome sequence of a novel methanotroph (Sn10-6) isolated from flooded ricefield rhizosphere in India.</title>
        <authorList>
            <person name="Pandit P.S."/>
            <person name="Pore S.D."/>
            <person name="Arora P."/>
            <person name="Kapse N.G."/>
            <person name="Dhakephalkar P.K."/>
            <person name="Rahalkar M.C."/>
        </authorList>
    </citation>
    <scope>NUCLEOTIDE SEQUENCE [LARGE SCALE GENOMIC DNA]</scope>
    <source>
        <strain evidence="4">Sn10-6</strain>
    </source>
</reference>
<dbReference type="OrthoDB" id="9812729at2"/>
<dbReference type="PANTHER" id="PTHR33608">
    <property type="entry name" value="BLL2464 PROTEIN"/>
    <property type="match status" value="1"/>
</dbReference>
<evidence type="ECO:0000256" key="1">
    <source>
        <dbReference type="SAM" id="Phobius"/>
    </source>
</evidence>
<evidence type="ECO:0000313" key="4">
    <source>
        <dbReference type="Proteomes" id="UP000033684"/>
    </source>
</evidence>
<dbReference type="EMBL" id="LAJX01000241">
    <property type="protein sequence ID" value="KJV05363.1"/>
    <property type="molecule type" value="Genomic_DNA"/>
</dbReference>
<dbReference type="Proteomes" id="UP000033684">
    <property type="component" value="Unassembled WGS sequence"/>
</dbReference>
<name>A0A0F3IFN9_9GAMM</name>
<dbReference type="Pfam" id="PF01882">
    <property type="entry name" value="DUF58"/>
    <property type="match status" value="1"/>
</dbReference>
<evidence type="ECO:0000259" key="2">
    <source>
        <dbReference type="Pfam" id="PF01882"/>
    </source>
</evidence>